<dbReference type="InterPro" id="IPR004045">
    <property type="entry name" value="Glutathione_S-Trfase_N"/>
</dbReference>
<name>A0ABT3ZV27_9BACT</name>
<dbReference type="InterPro" id="IPR036282">
    <property type="entry name" value="Glutathione-S-Trfase_C_sf"/>
</dbReference>
<dbReference type="InterPro" id="IPR036249">
    <property type="entry name" value="Thioredoxin-like_sf"/>
</dbReference>
<keyword evidence="3" id="KW-1185">Reference proteome</keyword>
<dbReference type="Gene3D" id="1.20.1050.10">
    <property type="match status" value="1"/>
</dbReference>
<reference evidence="2 3" key="1">
    <citation type="submission" date="2022-11" db="EMBL/GenBank/DDBJ databases">
        <title>Minimal conservation of predation-associated metabolite biosynthetic gene clusters underscores biosynthetic potential of Myxococcota including descriptions for ten novel species: Archangium lansinium sp. nov., Myxococcus landrumus sp. nov., Nannocystis bai.</title>
        <authorList>
            <person name="Ahearne A."/>
            <person name="Stevens C."/>
            <person name="Phillips K."/>
        </authorList>
    </citation>
    <scope>NUCLEOTIDE SEQUENCE [LARGE SCALE GENOMIC DNA]</scope>
    <source>
        <strain evidence="2 3">MIWBW</strain>
    </source>
</reference>
<evidence type="ECO:0000259" key="1">
    <source>
        <dbReference type="Pfam" id="PF13409"/>
    </source>
</evidence>
<sequence>MSRPIFVAAWFSPWSERARFALDHHRINYREEAYVPLLGEPLLRLRTRVFRGPLSVPVLFHDGRVIRDSVEIAQYADSVGTGAPLFPASASAEIARYVELATGLMEASRALSMPRMAQNEAAQRESLPSFMPAPLRSVLLPLAGMGTAYIARKYRLDSHNPNEARAAIRRGLERLQADLRGRDTLLSDFTFADIAIAVALTMVRPVEHPVLPLGPGMRAAFTEPALAEEFGDLLAWRDKLYAERRSAPGTARA</sequence>
<dbReference type="Proteomes" id="UP001207654">
    <property type="component" value="Unassembled WGS sequence"/>
</dbReference>
<proteinExistence type="predicted"/>
<dbReference type="EMBL" id="JAPNKA010000001">
    <property type="protein sequence ID" value="MCY1073259.1"/>
    <property type="molecule type" value="Genomic_DNA"/>
</dbReference>
<protein>
    <submittedName>
        <fullName evidence="2">Glutathione S-transferase N-terminal domain-containing protein</fullName>
    </submittedName>
</protein>
<dbReference type="SUPFAM" id="SSF47616">
    <property type="entry name" value="GST C-terminal domain-like"/>
    <property type="match status" value="1"/>
</dbReference>
<dbReference type="RefSeq" id="WP_267532272.1">
    <property type="nucleotide sequence ID" value="NZ_JAPNKA010000001.1"/>
</dbReference>
<gene>
    <name evidence="2" type="ORF">OV287_02075</name>
</gene>
<evidence type="ECO:0000313" key="3">
    <source>
        <dbReference type="Proteomes" id="UP001207654"/>
    </source>
</evidence>
<evidence type="ECO:0000313" key="2">
    <source>
        <dbReference type="EMBL" id="MCY1073259.1"/>
    </source>
</evidence>
<feature type="domain" description="GST N-terminal" evidence="1">
    <location>
        <begin position="11"/>
        <end position="78"/>
    </location>
</feature>
<dbReference type="SUPFAM" id="SSF52833">
    <property type="entry name" value="Thioredoxin-like"/>
    <property type="match status" value="1"/>
</dbReference>
<accession>A0ABT3ZV27</accession>
<dbReference type="Pfam" id="PF13410">
    <property type="entry name" value="GST_C_2"/>
    <property type="match status" value="1"/>
</dbReference>
<dbReference type="Gene3D" id="3.40.30.10">
    <property type="entry name" value="Glutaredoxin"/>
    <property type="match status" value="1"/>
</dbReference>
<organism evidence="2 3">
    <name type="scientific">Archangium lansingense</name>
    <dbReference type="NCBI Taxonomy" id="2995310"/>
    <lineage>
        <taxon>Bacteria</taxon>
        <taxon>Pseudomonadati</taxon>
        <taxon>Myxococcota</taxon>
        <taxon>Myxococcia</taxon>
        <taxon>Myxococcales</taxon>
        <taxon>Cystobacterineae</taxon>
        <taxon>Archangiaceae</taxon>
        <taxon>Archangium</taxon>
    </lineage>
</organism>
<dbReference type="Pfam" id="PF13409">
    <property type="entry name" value="GST_N_2"/>
    <property type="match status" value="1"/>
</dbReference>
<comment type="caution">
    <text evidence="2">The sequence shown here is derived from an EMBL/GenBank/DDBJ whole genome shotgun (WGS) entry which is preliminary data.</text>
</comment>